<reference evidence="1" key="1">
    <citation type="submission" date="2022-06" db="EMBL/GenBank/DDBJ databases">
        <title>Aquibacillus sp. a new bacterium isolated from soil saline samples.</title>
        <authorList>
            <person name="Galisteo C."/>
            <person name="De La Haba R."/>
            <person name="Sanchez-Porro C."/>
            <person name="Ventosa A."/>
        </authorList>
    </citation>
    <scope>NUCLEOTIDE SEQUENCE</scope>
    <source>
        <strain evidence="1">3ASR75-54</strain>
    </source>
</reference>
<name>A0A9X3WDW4_9BACI</name>
<sequence length="73" mass="8602">MAYLRQAVERQKEWLINQLIQDQATSNTKDELGNKTLNELLDEYDQFLITNKRSKNNTLRFTRSISINAKKEA</sequence>
<accession>A0A9X3WDW4</accession>
<gene>
    <name evidence="1" type="ORF">NC799_08335</name>
</gene>
<dbReference type="AlphaFoldDB" id="A0A9X3WDW4"/>
<comment type="caution">
    <text evidence="1">The sequence shown here is derived from an EMBL/GenBank/DDBJ whole genome shotgun (WGS) entry which is preliminary data.</text>
</comment>
<evidence type="ECO:0008006" key="3">
    <source>
        <dbReference type="Google" id="ProtNLM"/>
    </source>
</evidence>
<dbReference type="Proteomes" id="UP001145069">
    <property type="component" value="Unassembled WGS sequence"/>
</dbReference>
<protein>
    <recommendedName>
        <fullName evidence="3">Fur-regulated basic protein FbpA</fullName>
    </recommendedName>
</protein>
<dbReference type="RefSeq" id="WP_272445958.1">
    <property type="nucleotide sequence ID" value="NZ_JAMQKC010000005.1"/>
</dbReference>
<proteinExistence type="predicted"/>
<organism evidence="1 2">
    <name type="scientific">Aquibacillus salsiterrae</name>
    <dbReference type="NCBI Taxonomy" id="2950439"/>
    <lineage>
        <taxon>Bacteria</taxon>
        <taxon>Bacillati</taxon>
        <taxon>Bacillota</taxon>
        <taxon>Bacilli</taxon>
        <taxon>Bacillales</taxon>
        <taxon>Bacillaceae</taxon>
        <taxon>Aquibacillus</taxon>
    </lineage>
</organism>
<dbReference type="EMBL" id="JAMQKC010000005">
    <property type="protein sequence ID" value="MDC3416928.1"/>
    <property type="molecule type" value="Genomic_DNA"/>
</dbReference>
<evidence type="ECO:0000313" key="2">
    <source>
        <dbReference type="Proteomes" id="UP001145069"/>
    </source>
</evidence>
<evidence type="ECO:0000313" key="1">
    <source>
        <dbReference type="EMBL" id="MDC3416928.1"/>
    </source>
</evidence>
<keyword evidence="2" id="KW-1185">Reference proteome</keyword>